<sequence>MLVPSSTKTIKYRDCGSQEGEIVGMDISPCDSEPCVLKRGTSVDGSLTFIPHEDLKRAKLSAHAIIDKLPLPLPIPSDACQGYGLSCPVDSGVKSMFKIHQAIESEFPVGNLTLKAAVTDSDTSQVVFCFEVDLEIA</sequence>
<dbReference type="Gene3D" id="2.60.40.770">
    <property type="match status" value="1"/>
</dbReference>
<dbReference type="InterPro" id="IPR039670">
    <property type="entry name" value="NPC2-like"/>
</dbReference>
<dbReference type="Pfam" id="PF02221">
    <property type="entry name" value="E1_DerP2_DerF2"/>
    <property type="match status" value="1"/>
</dbReference>
<dbReference type="SMART" id="SM00737">
    <property type="entry name" value="ML"/>
    <property type="match status" value="1"/>
</dbReference>
<evidence type="ECO:0000256" key="3">
    <source>
        <dbReference type="ARBA" id="ARBA00022525"/>
    </source>
</evidence>
<dbReference type="InterPro" id="IPR014756">
    <property type="entry name" value="Ig_E-set"/>
</dbReference>
<comment type="subcellular location">
    <subcellularLocation>
        <location evidence="1">Secreted</location>
    </subcellularLocation>
</comment>
<keyword evidence="7" id="KW-1185">Reference proteome</keyword>
<dbReference type="GO" id="GO:0015918">
    <property type="term" value="P:sterol transport"/>
    <property type="evidence" value="ECO:0000318"/>
    <property type="project" value="GO_Central"/>
</dbReference>
<dbReference type="GO" id="GO:0032934">
    <property type="term" value="F:sterol binding"/>
    <property type="evidence" value="ECO:0000318"/>
    <property type="project" value="GO_Central"/>
</dbReference>
<protein>
    <submittedName>
        <fullName evidence="6">Niemann-Pick type C2 sterol transporter 3</fullName>
    </submittedName>
</protein>
<dbReference type="EMBL" id="ON971344">
    <property type="protein sequence ID" value="UXP71148.1"/>
    <property type="molecule type" value="mRNA"/>
</dbReference>
<keyword evidence="3" id="KW-0964">Secreted</keyword>
<dbReference type="GO" id="GO:0005576">
    <property type="term" value="C:extracellular region"/>
    <property type="evidence" value="ECO:0007669"/>
    <property type="project" value="UniProtKB-SubCell"/>
</dbReference>
<dbReference type="PANTHER" id="PTHR11306">
    <property type="entry name" value="NIEMANN PICK TYPE C2 PROTEIN NPC2-RELATED"/>
    <property type="match status" value="1"/>
</dbReference>
<dbReference type="STRING" id="45351.A7RYC7"/>
<proteinExistence type="evidence at transcript level"/>
<evidence type="ECO:0000313" key="7">
    <source>
        <dbReference type="Proteomes" id="UP000001593"/>
    </source>
</evidence>
<evidence type="ECO:0000256" key="1">
    <source>
        <dbReference type="ARBA" id="ARBA00004613"/>
    </source>
</evidence>
<dbReference type="InParanoid" id="A7RYC7"/>
<evidence type="ECO:0000259" key="4">
    <source>
        <dbReference type="SMART" id="SM00737"/>
    </source>
</evidence>
<dbReference type="PANTHER" id="PTHR11306:SF68">
    <property type="entry name" value="NPC INTRACELLULAR CHOLESTEROL TRANSPORTER 2"/>
    <property type="match status" value="1"/>
</dbReference>
<dbReference type="EMBL" id="DS469553">
    <property type="protein sequence ID" value="EDO43439.1"/>
    <property type="molecule type" value="Genomic_DNA"/>
</dbReference>
<reference evidence="6" key="2">
    <citation type="journal article" date="2022" name="Curr. Biol.">
        <title>Evolutionarily conserved aspects of animal nutrient uptake and transport in sea anemone vitellogenesis.</title>
        <authorList>
            <person name="Lebouvier M."/>
            <person name="Miramon-Puertolas P."/>
            <person name="Steinmetz P.R.H."/>
        </authorList>
    </citation>
    <scope>NUCLEOTIDE SEQUENCE</scope>
</reference>
<organism evidence="5 7">
    <name type="scientific">Nematostella vectensis</name>
    <name type="common">Starlet sea anemone</name>
    <dbReference type="NCBI Taxonomy" id="45351"/>
    <lineage>
        <taxon>Eukaryota</taxon>
        <taxon>Metazoa</taxon>
        <taxon>Cnidaria</taxon>
        <taxon>Anthozoa</taxon>
        <taxon>Hexacorallia</taxon>
        <taxon>Actiniaria</taxon>
        <taxon>Edwardsiidae</taxon>
        <taxon>Nematostella</taxon>
    </lineage>
</organism>
<dbReference type="AlphaFoldDB" id="A7RYC7"/>
<dbReference type="eggNOG" id="KOG4063">
    <property type="taxonomic scope" value="Eukaryota"/>
</dbReference>
<evidence type="ECO:0000313" key="5">
    <source>
        <dbReference type="EMBL" id="EDO43439.1"/>
    </source>
</evidence>
<evidence type="ECO:0000313" key="6">
    <source>
        <dbReference type="EMBL" id="UXP71148.1"/>
    </source>
</evidence>
<reference evidence="5 7" key="1">
    <citation type="journal article" date="2007" name="Science">
        <title>Sea anemone genome reveals ancestral eumetazoan gene repertoire and genomic organization.</title>
        <authorList>
            <person name="Putnam N.H."/>
            <person name="Srivastava M."/>
            <person name="Hellsten U."/>
            <person name="Dirks B."/>
            <person name="Chapman J."/>
            <person name="Salamov A."/>
            <person name="Terry A."/>
            <person name="Shapiro H."/>
            <person name="Lindquist E."/>
            <person name="Kapitonov V.V."/>
            <person name="Jurka J."/>
            <person name="Genikhovich G."/>
            <person name="Grigoriev I.V."/>
            <person name="Lucas S.M."/>
            <person name="Steele R.E."/>
            <person name="Finnerty J.R."/>
            <person name="Technau U."/>
            <person name="Martindale M.Q."/>
            <person name="Rokhsar D.S."/>
        </authorList>
    </citation>
    <scope>NUCLEOTIDE SEQUENCE [LARGE SCALE GENOMIC DNA]</scope>
    <source>
        <strain evidence="7">CH2 X CH6</strain>
        <strain evidence="5">CH2 x CH6</strain>
    </source>
</reference>
<feature type="domain" description="MD-2-related lipid-recognition" evidence="4">
    <location>
        <begin position="12"/>
        <end position="134"/>
    </location>
</feature>
<dbReference type="OMA" id="EPCIFYS"/>
<name>A7RYC7_NEMVE</name>
<dbReference type="InterPro" id="IPR003172">
    <property type="entry name" value="ML_dom"/>
</dbReference>
<dbReference type="Proteomes" id="UP000001593">
    <property type="component" value="Unassembled WGS sequence"/>
</dbReference>
<comment type="similarity">
    <text evidence="2">Belongs to the NPC2 family.</text>
</comment>
<dbReference type="PhylomeDB" id="A7RYC7"/>
<dbReference type="SUPFAM" id="SSF81296">
    <property type="entry name" value="E set domains"/>
    <property type="match status" value="1"/>
</dbReference>
<evidence type="ECO:0000256" key="2">
    <source>
        <dbReference type="ARBA" id="ARBA00006370"/>
    </source>
</evidence>
<accession>A7RYC7</accession>
<dbReference type="FunFam" id="2.60.40.770:FF:000001">
    <property type="entry name" value="NPC intracellular cholesterol transporter 2"/>
    <property type="match status" value="1"/>
</dbReference>
<dbReference type="HOGENOM" id="CLU_109192_1_3_1"/>
<gene>
    <name evidence="6" type="primary">npc2-3</name>
    <name evidence="5" type="ORF">NEMVEDRAFT_v1g164152</name>
</gene>